<dbReference type="InterPro" id="IPR016169">
    <property type="entry name" value="FAD-bd_PCMH_sub2"/>
</dbReference>
<feature type="domain" description="FAD-binding PCMH-type" evidence="3">
    <location>
        <begin position="14"/>
        <end position="198"/>
    </location>
</feature>
<dbReference type="Pfam" id="PF01565">
    <property type="entry name" value="FAD_binding_4"/>
    <property type="match status" value="1"/>
</dbReference>
<proteinExistence type="inferred from homology"/>
<dbReference type="PROSITE" id="PS51387">
    <property type="entry name" value="FAD_PCMH"/>
    <property type="match status" value="1"/>
</dbReference>
<evidence type="ECO:0000256" key="1">
    <source>
        <dbReference type="ARBA" id="ARBA00005466"/>
    </source>
</evidence>
<evidence type="ECO:0000256" key="2">
    <source>
        <dbReference type="ARBA" id="ARBA00023002"/>
    </source>
</evidence>
<dbReference type="EMBL" id="JAAAHY010000545">
    <property type="protein sequence ID" value="KAF9962570.1"/>
    <property type="molecule type" value="Genomic_DNA"/>
</dbReference>
<dbReference type="SUPFAM" id="SSF56176">
    <property type="entry name" value="FAD-binding/transporter-associated domain-like"/>
    <property type="match status" value="1"/>
</dbReference>
<gene>
    <name evidence="4" type="ORF">BGZ70_008022</name>
</gene>
<evidence type="ECO:0000313" key="5">
    <source>
        <dbReference type="Proteomes" id="UP000738359"/>
    </source>
</evidence>
<evidence type="ECO:0000259" key="3">
    <source>
        <dbReference type="PROSITE" id="PS51387"/>
    </source>
</evidence>
<keyword evidence="2" id="KW-0560">Oxidoreductase</keyword>
<comment type="similarity">
    <text evidence="1">Belongs to the oxygen-dependent FAD-linked oxidoreductase family.</text>
</comment>
<dbReference type="Proteomes" id="UP000738359">
    <property type="component" value="Unassembled WGS sequence"/>
</dbReference>
<comment type="caution">
    <text evidence="4">The sequence shown here is derived from an EMBL/GenBank/DDBJ whole genome shotgun (WGS) entry which is preliminary data.</text>
</comment>
<protein>
    <recommendedName>
        <fullName evidence="3">FAD-binding PCMH-type domain-containing protein</fullName>
    </recommendedName>
</protein>
<dbReference type="GO" id="GO:0071949">
    <property type="term" value="F:FAD binding"/>
    <property type="evidence" value="ECO:0007669"/>
    <property type="project" value="InterPro"/>
</dbReference>
<reference evidence="4" key="1">
    <citation type="journal article" date="2020" name="Fungal Divers.">
        <title>Resolving the Mortierellaceae phylogeny through synthesis of multi-gene phylogenetics and phylogenomics.</title>
        <authorList>
            <person name="Vandepol N."/>
            <person name="Liber J."/>
            <person name="Desiro A."/>
            <person name="Na H."/>
            <person name="Kennedy M."/>
            <person name="Barry K."/>
            <person name="Grigoriev I.V."/>
            <person name="Miller A.N."/>
            <person name="O'Donnell K."/>
            <person name="Stajich J.E."/>
            <person name="Bonito G."/>
        </authorList>
    </citation>
    <scope>NUCLEOTIDE SEQUENCE</scope>
    <source>
        <strain evidence="4">CK1249</strain>
    </source>
</reference>
<dbReference type="InterPro" id="IPR006094">
    <property type="entry name" value="Oxid_FAD_bind_N"/>
</dbReference>
<dbReference type="Gene3D" id="3.30.465.10">
    <property type="match status" value="2"/>
</dbReference>
<organism evidence="4 5">
    <name type="scientific">Mortierella alpina</name>
    <name type="common">Oleaginous fungus</name>
    <name type="synonym">Mortierella renispora</name>
    <dbReference type="NCBI Taxonomy" id="64518"/>
    <lineage>
        <taxon>Eukaryota</taxon>
        <taxon>Fungi</taxon>
        <taxon>Fungi incertae sedis</taxon>
        <taxon>Mucoromycota</taxon>
        <taxon>Mortierellomycotina</taxon>
        <taxon>Mortierellomycetes</taxon>
        <taxon>Mortierellales</taxon>
        <taxon>Mortierellaceae</taxon>
        <taxon>Mortierella</taxon>
    </lineage>
</organism>
<dbReference type="PANTHER" id="PTHR13878">
    <property type="entry name" value="GULONOLACTONE OXIDASE"/>
    <property type="match status" value="1"/>
</dbReference>
<dbReference type="Pfam" id="PF08031">
    <property type="entry name" value="BBE"/>
    <property type="match status" value="1"/>
</dbReference>
<dbReference type="OrthoDB" id="9983560at2759"/>
<dbReference type="InterPro" id="IPR012951">
    <property type="entry name" value="BBE"/>
</dbReference>
<dbReference type="AlphaFoldDB" id="A0A9P6J4J9"/>
<accession>A0A9P6J4J9</accession>
<evidence type="ECO:0000313" key="4">
    <source>
        <dbReference type="EMBL" id="KAF9962570.1"/>
    </source>
</evidence>
<dbReference type="GO" id="GO:0016491">
    <property type="term" value="F:oxidoreductase activity"/>
    <property type="evidence" value="ECO:0007669"/>
    <property type="project" value="UniProtKB-KW"/>
</dbReference>
<dbReference type="PANTHER" id="PTHR13878:SF91">
    <property type="entry name" value="FAD BINDING DOMAIN PROTEIN (AFU_ORTHOLOGUE AFUA_6G12070)-RELATED"/>
    <property type="match status" value="1"/>
</dbReference>
<name>A0A9P6J4J9_MORAP</name>
<keyword evidence="5" id="KW-1185">Reference proteome</keyword>
<sequence>MGCLGINRTAPCYQGAVPLYTVNATTVEQVQETVKFAAKHNIRLVIKNTGHDYLGRSIGASSLSLWVFHNKSIAFSDDFVPDGADQDTKGIGAIILGPGVIWDDAYRAADDHGVIVVGGSGPSVGASGGYCQGGGHSPISQLHGLCADNVLQYTVVTADGTVEIANAFQNKDLFWALRGGGGGTFAVVVEAVYRTHPPLKTIQVATYQIYFKERETRHKLIKDWLSRQVDLSQDGWSGYAFIQDDFLKFAFSLTDKDWIFAQNSISPFLDYAESFDDAFVLGVVNTYSSFWDAYAASKLRMEDKNAGMNVVLGSRLIPRRNLETPDRVEELADALMKAQDASRDYGNPNAYFLSQIVAGGAVANGSSTETSVHPAWRDALMDVVFSSMWEDDLPVEEQQVVARQLTKTIQILRDITPGSGAYFNEADPGEPDWQFSYFGSNYPRLKKVKNMVDPKGLFLCNKCVGSEDWSDDLTCRRSR</sequence>
<dbReference type="InterPro" id="IPR050432">
    <property type="entry name" value="FAD-linked_Oxidoreductases_BP"/>
</dbReference>
<dbReference type="InterPro" id="IPR016166">
    <property type="entry name" value="FAD-bd_PCMH"/>
</dbReference>
<dbReference type="InterPro" id="IPR036318">
    <property type="entry name" value="FAD-bd_PCMH-like_sf"/>
</dbReference>